<dbReference type="PANTHER" id="PTHR30348">
    <property type="entry name" value="UNCHARACTERIZED PROTEIN YECE"/>
    <property type="match status" value="1"/>
</dbReference>
<name>A0A430ARM7_9ENTE</name>
<evidence type="ECO:0000313" key="2">
    <source>
        <dbReference type="Proteomes" id="UP000287605"/>
    </source>
</evidence>
<organism evidence="1 2">
    <name type="scientific">Vagococcus elongatus</name>
    <dbReference type="NCBI Taxonomy" id="180344"/>
    <lineage>
        <taxon>Bacteria</taxon>
        <taxon>Bacillati</taxon>
        <taxon>Bacillota</taxon>
        <taxon>Bacilli</taxon>
        <taxon>Lactobacillales</taxon>
        <taxon>Enterococcaceae</taxon>
        <taxon>Vagococcus</taxon>
    </lineage>
</organism>
<dbReference type="InterPro" id="IPR036520">
    <property type="entry name" value="UPF0759_sf"/>
</dbReference>
<dbReference type="AlphaFoldDB" id="A0A430ARM7"/>
<gene>
    <name evidence="1" type="ORF">CBF29_08970</name>
</gene>
<dbReference type="OrthoDB" id="9780310at2"/>
<dbReference type="Gene3D" id="3.20.20.410">
    <property type="entry name" value="Protein of unknown function UPF0759"/>
    <property type="match status" value="1"/>
</dbReference>
<protein>
    <recommendedName>
        <fullName evidence="3">DUF72 domain-containing protein</fullName>
    </recommendedName>
</protein>
<dbReference type="InterPro" id="IPR002763">
    <property type="entry name" value="DUF72"/>
</dbReference>
<dbReference type="PANTHER" id="PTHR30348:SF13">
    <property type="entry name" value="UPF0759 PROTEIN YUNF"/>
    <property type="match status" value="1"/>
</dbReference>
<dbReference type="SUPFAM" id="SSF117396">
    <property type="entry name" value="TM1631-like"/>
    <property type="match status" value="1"/>
</dbReference>
<dbReference type="Pfam" id="PF01904">
    <property type="entry name" value="DUF72"/>
    <property type="match status" value="1"/>
</dbReference>
<dbReference type="Proteomes" id="UP000287605">
    <property type="component" value="Unassembled WGS sequence"/>
</dbReference>
<proteinExistence type="predicted"/>
<sequence length="276" mass="32214">MLLGLTTWSEHQALVAAKKVTLPLYASKLPVVELDTFFYGIKDREVVQGWVDGTPAEFQFVIKAHQCMTLHKEWSEVYSSEKEMYQQYFESIRPLVESNKLAGILCQFPPYFDCTKENIIYLKRLGRIFTGLPVAIEFRHHSWYSNNYYPSMLSFMRENYFHLTIVDEPQVPNYSVPFLPVVTNPELVLVRLHGRNKVGWEDKTQDWRKVRTLYDYSDEELVLLGKELKILETKAQKVVVIFNNNSGGHAAKNCLRLKEMLDITYDNLNPEQMGLF</sequence>
<comment type="caution">
    <text evidence="1">The sequence shown here is derived from an EMBL/GenBank/DDBJ whole genome shotgun (WGS) entry which is preliminary data.</text>
</comment>
<dbReference type="RefSeq" id="WP_126809392.1">
    <property type="nucleotide sequence ID" value="NZ_NGKA01000013.1"/>
</dbReference>
<accession>A0A430ARM7</accession>
<reference evidence="1 2" key="1">
    <citation type="submission" date="2017-05" db="EMBL/GenBank/DDBJ databases">
        <title>Vagococcus spp. assemblies.</title>
        <authorList>
            <person name="Gulvik C.A."/>
        </authorList>
    </citation>
    <scope>NUCLEOTIDE SEQUENCE [LARGE SCALE GENOMIC DNA]</scope>
    <source>
        <strain evidence="1 2">CCUG 51432</strain>
    </source>
</reference>
<dbReference type="EMBL" id="NGKA01000013">
    <property type="protein sequence ID" value="RSU10708.1"/>
    <property type="molecule type" value="Genomic_DNA"/>
</dbReference>
<keyword evidence="2" id="KW-1185">Reference proteome</keyword>
<evidence type="ECO:0000313" key="1">
    <source>
        <dbReference type="EMBL" id="RSU10708.1"/>
    </source>
</evidence>
<evidence type="ECO:0008006" key="3">
    <source>
        <dbReference type="Google" id="ProtNLM"/>
    </source>
</evidence>